<accession>A0A561DDD0</accession>
<name>A0A561DDD0_9BACI</name>
<keyword evidence="3 4" id="KW-0732">Signal</keyword>
<keyword evidence="6" id="KW-1185">Reference proteome</keyword>
<protein>
    <submittedName>
        <fullName evidence="5">Raffinose/stachyose/melibiose transport system substrate-binding protein</fullName>
    </submittedName>
</protein>
<reference evidence="5 6" key="1">
    <citation type="submission" date="2019-06" db="EMBL/GenBank/DDBJ databases">
        <title>Sorghum-associated microbial communities from plants grown in Nebraska, USA.</title>
        <authorList>
            <person name="Schachtman D."/>
        </authorList>
    </citation>
    <scope>NUCLEOTIDE SEQUENCE [LARGE SCALE GENOMIC DNA]</scope>
    <source>
        <strain evidence="5 6">2482</strain>
    </source>
</reference>
<dbReference type="InterPro" id="IPR006059">
    <property type="entry name" value="SBP"/>
</dbReference>
<dbReference type="AlphaFoldDB" id="A0A561DDD0"/>
<sequence>MKSLFRLICLIIVILLTACDGHQLEAVTAQKEKVQLEFLSPKFETERVFNDLIQEFEQQHPSIEINQIVVPGGMTVLKTRIARGDSPDIFITYPIEQDYLIRAKKGYLLDLTQEDFIQNIDPNIQNRYLVNGKMYGAAFTQNAVGVIYNQDQFNEYHLSIPKTWDEFIAVMEKLKAAGKTPLLMPNKDADKTSVFNLNLVANEINNNYWRQDSFSLSKDQAWREISEKTVKVLSYVQPNSFQDDYFAVNQRFANGEGTMYVMGTWAIPEIEKYNPPFHYGIFPFPATNQPEQNKVLGGVDIGLAISSDTKHPKEAKEFLAFLTKKEVAQRLSDYEGSISTVKGVRVNKEQLKLLNQKILEGKTVNWPNHYWSGGTAAESDFRKYSSQFYYDKDIDTFLINLENMFNHYKHSK</sequence>
<dbReference type="GO" id="GO:0055085">
    <property type="term" value="P:transmembrane transport"/>
    <property type="evidence" value="ECO:0007669"/>
    <property type="project" value="InterPro"/>
</dbReference>
<feature type="chain" id="PRO_5039454337" evidence="4">
    <location>
        <begin position="19"/>
        <end position="412"/>
    </location>
</feature>
<dbReference type="InterPro" id="IPR050490">
    <property type="entry name" value="Bact_solute-bd_prot1"/>
</dbReference>
<evidence type="ECO:0000256" key="1">
    <source>
        <dbReference type="ARBA" id="ARBA00008520"/>
    </source>
</evidence>
<dbReference type="SUPFAM" id="SSF53850">
    <property type="entry name" value="Periplasmic binding protein-like II"/>
    <property type="match status" value="1"/>
</dbReference>
<evidence type="ECO:0000256" key="2">
    <source>
        <dbReference type="ARBA" id="ARBA00022448"/>
    </source>
</evidence>
<comment type="caution">
    <text evidence="5">The sequence shown here is derived from an EMBL/GenBank/DDBJ whole genome shotgun (WGS) entry which is preliminary data.</text>
</comment>
<dbReference type="InterPro" id="IPR006061">
    <property type="entry name" value="SBP_1_CS"/>
</dbReference>
<dbReference type="Gene3D" id="3.40.190.10">
    <property type="entry name" value="Periplasmic binding protein-like II"/>
    <property type="match status" value="2"/>
</dbReference>
<dbReference type="EMBL" id="VIVN01000006">
    <property type="protein sequence ID" value="TWE01189.1"/>
    <property type="molecule type" value="Genomic_DNA"/>
</dbReference>
<evidence type="ECO:0000256" key="4">
    <source>
        <dbReference type="SAM" id="SignalP"/>
    </source>
</evidence>
<dbReference type="Pfam" id="PF01547">
    <property type="entry name" value="SBP_bac_1"/>
    <property type="match status" value="1"/>
</dbReference>
<dbReference type="RefSeq" id="WP_144565858.1">
    <property type="nucleotide sequence ID" value="NZ_VIVN01000006.1"/>
</dbReference>
<organism evidence="5 6">
    <name type="scientific">Neobacillus bataviensis</name>
    <dbReference type="NCBI Taxonomy" id="220685"/>
    <lineage>
        <taxon>Bacteria</taxon>
        <taxon>Bacillati</taxon>
        <taxon>Bacillota</taxon>
        <taxon>Bacilli</taxon>
        <taxon>Bacillales</taxon>
        <taxon>Bacillaceae</taxon>
        <taxon>Neobacillus</taxon>
    </lineage>
</organism>
<gene>
    <name evidence="5" type="ORF">FB550_106246</name>
</gene>
<evidence type="ECO:0000256" key="3">
    <source>
        <dbReference type="ARBA" id="ARBA00022729"/>
    </source>
</evidence>
<keyword evidence="2" id="KW-0813">Transport</keyword>
<dbReference type="PROSITE" id="PS51257">
    <property type="entry name" value="PROKAR_LIPOPROTEIN"/>
    <property type="match status" value="1"/>
</dbReference>
<proteinExistence type="inferred from homology"/>
<feature type="signal peptide" evidence="4">
    <location>
        <begin position="1"/>
        <end position="18"/>
    </location>
</feature>
<dbReference type="PANTHER" id="PTHR43649">
    <property type="entry name" value="ARABINOSE-BINDING PROTEIN-RELATED"/>
    <property type="match status" value="1"/>
</dbReference>
<dbReference type="PROSITE" id="PS01037">
    <property type="entry name" value="SBP_BACTERIAL_1"/>
    <property type="match status" value="1"/>
</dbReference>
<evidence type="ECO:0000313" key="5">
    <source>
        <dbReference type="EMBL" id="TWE01189.1"/>
    </source>
</evidence>
<dbReference type="Proteomes" id="UP000319671">
    <property type="component" value="Unassembled WGS sequence"/>
</dbReference>
<comment type="similarity">
    <text evidence="1">Belongs to the bacterial solute-binding protein 1 family.</text>
</comment>
<evidence type="ECO:0000313" key="6">
    <source>
        <dbReference type="Proteomes" id="UP000319671"/>
    </source>
</evidence>